<name>A0A3N2CR69_9ACTN</name>
<accession>A0A3N2CR69</accession>
<dbReference type="Proteomes" id="UP000281738">
    <property type="component" value="Unassembled WGS sequence"/>
</dbReference>
<comment type="caution">
    <text evidence="1">The sequence shown here is derived from an EMBL/GenBank/DDBJ whole genome shotgun (WGS) entry which is preliminary data.</text>
</comment>
<keyword evidence="2" id="KW-1185">Reference proteome</keyword>
<proteinExistence type="predicted"/>
<dbReference type="OrthoDB" id="3829418at2"/>
<reference evidence="1 2" key="1">
    <citation type="submission" date="2018-11" db="EMBL/GenBank/DDBJ databases">
        <title>Sequencing the genomes of 1000 actinobacteria strains.</title>
        <authorList>
            <person name="Klenk H.-P."/>
        </authorList>
    </citation>
    <scope>NUCLEOTIDE SEQUENCE [LARGE SCALE GENOMIC DNA]</scope>
    <source>
        <strain evidence="1 2">DSM 12652</strain>
    </source>
</reference>
<dbReference type="EMBL" id="RKHO01000001">
    <property type="protein sequence ID" value="ROR90037.1"/>
    <property type="molecule type" value="Genomic_DNA"/>
</dbReference>
<organism evidence="1 2">
    <name type="scientific">Nocardioides aurantiacus</name>
    <dbReference type="NCBI Taxonomy" id="86796"/>
    <lineage>
        <taxon>Bacteria</taxon>
        <taxon>Bacillati</taxon>
        <taxon>Actinomycetota</taxon>
        <taxon>Actinomycetes</taxon>
        <taxon>Propionibacteriales</taxon>
        <taxon>Nocardioidaceae</taxon>
        <taxon>Nocardioides</taxon>
    </lineage>
</organism>
<gene>
    <name evidence="1" type="ORF">EDD33_0872</name>
</gene>
<evidence type="ECO:0000313" key="1">
    <source>
        <dbReference type="EMBL" id="ROR90037.1"/>
    </source>
</evidence>
<evidence type="ECO:0000313" key="2">
    <source>
        <dbReference type="Proteomes" id="UP000281738"/>
    </source>
</evidence>
<dbReference type="AlphaFoldDB" id="A0A3N2CR69"/>
<sequence length="109" mass="11926">MSVIWATRGRTWGFRFLRDGGFADPLPVYEAAFAGIGAGPSAIQRVGATVAVRLPDPYGRRDAAGRSIPHEFVVSAPLAEQVETVEDALRILWPQVADDYDKVWDSEPV</sequence>
<protein>
    <submittedName>
        <fullName evidence="1">Uncharacterized protein</fullName>
    </submittedName>
</protein>